<organism evidence="1 2">
    <name type="scientific">Paractinoplanes hotanensis</name>
    <dbReference type="NCBI Taxonomy" id="2906497"/>
    <lineage>
        <taxon>Bacteria</taxon>
        <taxon>Bacillati</taxon>
        <taxon>Actinomycetota</taxon>
        <taxon>Actinomycetes</taxon>
        <taxon>Micromonosporales</taxon>
        <taxon>Micromonosporaceae</taxon>
        <taxon>Paractinoplanes</taxon>
    </lineage>
</organism>
<dbReference type="EMBL" id="JAMQOL010000059">
    <property type="protein sequence ID" value="MCM4083409.1"/>
    <property type="molecule type" value="Genomic_DNA"/>
</dbReference>
<accession>A0ABT0YBH7</accession>
<evidence type="ECO:0000313" key="2">
    <source>
        <dbReference type="Proteomes" id="UP001523216"/>
    </source>
</evidence>
<gene>
    <name evidence="1" type="ORF">LXN57_38260</name>
</gene>
<evidence type="ECO:0000313" key="1">
    <source>
        <dbReference type="EMBL" id="MCM4083409.1"/>
    </source>
</evidence>
<name>A0ABT0YBH7_9ACTN</name>
<protein>
    <submittedName>
        <fullName evidence="1">Uncharacterized protein</fullName>
    </submittedName>
</protein>
<dbReference type="RefSeq" id="WP_251803110.1">
    <property type="nucleotide sequence ID" value="NZ_JAMQOL010000059.1"/>
</dbReference>
<dbReference type="Proteomes" id="UP001523216">
    <property type="component" value="Unassembled WGS sequence"/>
</dbReference>
<reference evidence="1 2" key="1">
    <citation type="submission" date="2022-06" db="EMBL/GenBank/DDBJ databases">
        <title>Actinoplanes abujensis sp. nov., isolated from Nigerian arid soil.</title>
        <authorList>
            <person name="Ding P."/>
        </authorList>
    </citation>
    <scope>NUCLEOTIDE SEQUENCE [LARGE SCALE GENOMIC DNA]</scope>
    <source>
        <strain evidence="2">TRM88002</strain>
    </source>
</reference>
<keyword evidence="2" id="KW-1185">Reference proteome</keyword>
<proteinExistence type="predicted"/>
<comment type="caution">
    <text evidence="1">The sequence shown here is derived from an EMBL/GenBank/DDBJ whole genome shotgun (WGS) entry which is preliminary data.</text>
</comment>
<sequence>MRLRSEVIGALNLFEAEPATYGQEKLRVGQALADIATVGLLQQRAIHTRDVLTNNSRLHSTAGCWSSRRKVCWPSGCRSM</sequence>